<keyword evidence="1" id="KW-0472">Membrane</keyword>
<dbReference type="RefSeq" id="WP_058287354.1">
    <property type="nucleotide sequence ID" value="NZ_CYSR01000031.1"/>
</dbReference>
<feature type="transmembrane region" description="Helical" evidence="1">
    <location>
        <begin position="64"/>
        <end position="89"/>
    </location>
</feature>
<evidence type="ECO:0000256" key="1">
    <source>
        <dbReference type="SAM" id="Phobius"/>
    </source>
</evidence>
<name>A0A0P1HS10_9RHOB</name>
<dbReference type="Proteomes" id="UP000051326">
    <property type="component" value="Unassembled WGS sequence"/>
</dbReference>
<feature type="transmembrane region" description="Helical" evidence="1">
    <location>
        <begin position="21"/>
        <end position="44"/>
    </location>
</feature>
<protein>
    <submittedName>
        <fullName evidence="2">Uncharacterized protein</fullName>
    </submittedName>
</protein>
<evidence type="ECO:0000313" key="3">
    <source>
        <dbReference type="Proteomes" id="UP000051326"/>
    </source>
</evidence>
<feature type="transmembrane region" description="Helical" evidence="1">
    <location>
        <begin position="144"/>
        <end position="168"/>
    </location>
</feature>
<dbReference type="AlphaFoldDB" id="A0A0P1HS10"/>
<dbReference type="EMBL" id="CYSR01000031">
    <property type="protein sequence ID" value="CUI01327.1"/>
    <property type="molecule type" value="Genomic_DNA"/>
</dbReference>
<accession>A0A0P1HS10</accession>
<dbReference type="STRING" id="1396826.PHA8399_03468"/>
<evidence type="ECO:0000313" key="2">
    <source>
        <dbReference type="EMBL" id="CUI01327.1"/>
    </source>
</evidence>
<feature type="transmembrane region" description="Helical" evidence="1">
    <location>
        <begin position="189"/>
        <end position="207"/>
    </location>
</feature>
<reference evidence="2 3" key="1">
    <citation type="submission" date="2015-09" db="EMBL/GenBank/DDBJ databases">
        <authorList>
            <consortium name="Swine Surveillance"/>
        </authorList>
    </citation>
    <scope>NUCLEOTIDE SEQUENCE [LARGE SCALE GENOMIC DNA]</scope>
    <source>
        <strain evidence="2 3">CECT 8399</strain>
    </source>
</reference>
<sequence length="253" mass="27070">MKGWSIFSHSVSMVLRNFQAAIQIFLVPTLLVFAVVFAVVYAVFQSGIIPVGQAVNMPLGSVSTGFLLQMAAVWVVVMLISIWGVVAWHRYVLLEEMPEGWIPRLHTSNILIYFLRAVQLAIVSVISLIAVAFIGSAFAEAAGYFGVAILIVLFIAVALFLSRLLVILPAAAVGRAISLSDALEATKGAIPALFLLGVCVFLAQLVVELALSAVAGIPVFSLVLQLGFAVILSLLNVSIMTTLYGHYVEGRPV</sequence>
<proteinExistence type="predicted"/>
<feature type="transmembrane region" description="Helical" evidence="1">
    <location>
        <begin position="213"/>
        <end position="235"/>
    </location>
</feature>
<keyword evidence="1" id="KW-0812">Transmembrane</keyword>
<feature type="transmembrane region" description="Helical" evidence="1">
    <location>
        <begin position="110"/>
        <end position="138"/>
    </location>
</feature>
<keyword evidence="1" id="KW-1133">Transmembrane helix</keyword>
<gene>
    <name evidence="2" type="ORF">PHA8399_03468</name>
</gene>
<organism evidence="2 3">
    <name type="scientific">Leisingera aquaemixtae</name>
    <dbReference type="NCBI Taxonomy" id="1396826"/>
    <lineage>
        <taxon>Bacteria</taxon>
        <taxon>Pseudomonadati</taxon>
        <taxon>Pseudomonadota</taxon>
        <taxon>Alphaproteobacteria</taxon>
        <taxon>Rhodobacterales</taxon>
        <taxon>Roseobacteraceae</taxon>
        <taxon>Leisingera</taxon>
    </lineage>
</organism>